<reference evidence="1" key="1">
    <citation type="submission" date="2019-08" db="EMBL/GenBank/DDBJ databases">
        <authorList>
            <person name="Kucharzyk K."/>
            <person name="Murdoch R.W."/>
            <person name="Higgins S."/>
            <person name="Loffler F."/>
        </authorList>
    </citation>
    <scope>NUCLEOTIDE SEQUENCE</scope>
</reference>
<protein>
    <submittedName>
        <fullName evidence="1">Uncharacterized protein</fullName>
    </submittedName>
</protein>
<name>A0A645CB60_9ZZZZ</name>
<organism evidence="1">
    <name type="scientific">bioreactor metagenome</name>
    <dbReference type="NCBI Taxonomy" id="1076179"/>
    <lineage>
        <taxon>unclassified sequences</taxon>
        <taxon>metagenomes</taxon>
        <taxon>ecological metagenomes</taxon>
    </lineage>
</organism>
<dbReference type="AlphaFoldDB" id="A0A645CB60"/>
<gene>
    <name evidence="1" type="ORF">SDC9_121162</name>
</gene>
<dbReference type="EMBL" id="VSSQ01025797">
    <property type="protein sequence ID" value="MPM74177.1"/>
    <property type="molecule type" value="Genomic_DNA"/>
</dbReference>
<accession>A0A645CB60</accession>
<evidence type="ECO:0000313" key="1">
    <source>
        <dbReference type="EMBL" id="MPM74177.1"/>
    </source>
</evidence>
<proteinExistence type="predicted"/>
<comment type="caution">
    <text evidence="1">The sequence shown here is derived from an EMBL/GenBank/DDBJ whole genome shotgun (WGS) entry which is preliminary data.</text>
</comment>
<sequence>MDGLRSRQLTRPAATSERVANTELVPGGAVTVGNGRAGQRRRRHRETALGVVVVLDVRNGRIQLRALGQVVAIAQREALRVGIVHALVADLRVGCAQFARAQRHRGAHQVHVHAHLVAALCGEQHHGLDHAEVVGRADVGRLVVHATGVGAAACHAVGGGHVQRAVFIAHAQRAGTAQAVVGDAVGLLAESVLHLAVEAAYLGQQVVDAVAHALVAAAFGRAHGNAGAADQIGAVHAAHAHVAERIEGFDVQVRRRLVTAQAHLTEAAHQADGGAAIKLEARTAVVHGHAAFQPEASLQAAAQVFHAAKAEAAARYAAAGQAGHVVGVAREMCQRHVCHAEKRDRRSRLSRCARCRHQGRQCKECLFHAVHGLG</sequence>